<dbReference type="Proteomes" id="UP001458880">
    <property type="component" value="Unassembled WGS sequence"/>
</dbReference>
<dbReference type="PANTHER" id="PTHR35450">
    <property type="entry name" value="REVERSE TRANSCRIPTASE DOMAIN-CONTAINING PROTEIN"/>
    <property type="match status" value="1"/>
</dbReference>
<comment type="caution">
    <text evidence="1">The sequence shown here is derived from an EMBL/GenBank/DDBJ whole genome shotgun (WGS) entry which is preliminary data.</text>
</comment>
<organism evidence="1 2">
    <name type="scientific">Popillia japonica</name>
    <name type="common">Japanese beetle</name>
    <dbReference type="NCBI Taxonomy" id="7064"/>
    <lineage>
        <taxon>Eukaryota</taxon>
        <taxon>Metazoa</taxon>
        <taxon>Ecdysozoa</taxon>
        <taxon>Arthropoda</taxon>
        <taxon>Hexapoda</taxon>
        <taxon>Insecta</taxon>
        <taxon>Pterygota</taxon>
        <taxon>Neoptera</taxon>
        <taxon>Endopterygota</taxon>
        <taxon>Coleoptera</taxon>
        <taxon>Polyphaga</taxon>
        <taxon>Scarabaeiformia</taxon>
        <taxon>Scarabaeidae</taxon>
        <taxon>Rutelinae</taxon>
        <taxon>Popillia</taxon>
    </lineage>
</organism>
<keyword evidence="2" id="KW-1185">Reference proteome</keyword>
<accession>A0AAW1M0T6</accession>
<dbReference type="PANTHER" id="PTHR35450:SF2">
    <property type="entry name" value="REVERSE TRANSCRIPTASE DOMAIN-CONTAINING PROTEIN"/>
    <property type="match status" value="1"/>
</dbReference>
<name>A0AAW1M0T6_POPJA</name>
<gene>
    <name evidence="1" type="ORF">QE152_g8984</name>
</gene>
<sequence length="286" mass="33145">MIKLVHRYATDMGMELDIGKCAVYNWKRDRSPENEVSVELIDGAMDHIGKCAVYNWKRDRSPENEGETEETEDYTMVCQDRVYGCLVYRKMVMKQPLQDTRSRACKKDQETTMDLLAACPKYAPTLYISRHDMALRVLYYLRHIHAIVQNENVKIFWNFPFSTTAEITANKPDTVVLDKLRKTIFVIEKSCPSERNIQSKELEKYRDHLFRLKHTYPGLTNGRESSRYQQPTSLGLGYSEGISHGNGMHPELHGGCAPMGPLLLWDHRRAKSWKETSMETLNKCSK</sequence>
<reference evidence="1 2" key="1">
    <citation type="journal article" date="2024" name="BMC Genomics">
        <title>De novo assembly and annotation of Popillia japonica's genome with initial clues to its potential as an invasive pest.</title>
        <authorList>
            <person name="Cucini C."/>
            <person name="Boschi S."/>
            <person name="Funari R."/>
            <person name="Cardaioli E."/>
            <person name="Iannotti N."/>
            <person name="Marturano G."/>
            <person name="Paoli F."/>
            <person name="Bruttini M."/>
            <person name="Carapelli A."/>
            <person name="Frati F."/>
            <person name="Nardi F."/>
        </authorList>
    </citation>
    <scope>NUCLEOTIDE SEQUENCE [LARGE SCALE GENOMIC DNA]</scope>
    <source>
        <strain evidence="1">DMR45628</strain>
    </source>
</reference>
<protein>
    <submittedName>
        <fullName evidence="1">Uncharacterized protein</fullName>
    </submittedName>
</protein>
<proteinExistence type="predicted"/>
<dbReference type="EMBL" id="JASPKY010000074">
    <property type="protein sequence ID" value="KAK9739523.1"/>
    <property type="molecule type" value="Genomic_DNA"/>
</dbReference>
<evidence type="ECO:0000313" key="2">
    <source>
        <dbReference type="Proteomes" id="UP001458880"/>
    </source>
</evidence>
<evidence type="ECO:0000313" key="1">
    <source>
        <dbReference type="EMBL" id="KAK9739523.1"/>
    </source>
</evidence>
<dbReference type="AlphaFoldDB" id="A0AAW1M0T6"/>